<organism evidence="1 2">
    <name type="scientific">Diversispora epigaea</name>
    <dbReference type="NCBI Taxonomy" id="1348612"/>
    <lineage>
        <taxon>Eukaryota</taxon>
        <taxon>Fungi</taxon>
        <taxon>Fungi incertae sedis</taxon>
        <taxon>Mucoromycota</taxon>
        <taxon>Glomeromycotina</taxon>
        <taxon>Glomeromycetes</taxon>
        <taxon>Diversisporales</taxon>
        <taxon>Diversisporaceae</taxon>
        <taxon>Diversispora</taxon>
    </lineage>
</organism>
<dbReference type="EMBL" id="PQFF01000370">
    <property type="protein sequence ID" value="RHZ55241.1"/>
    <property type="molecule type" value="Genomic_DNA"/>
</dbReference>
<evidence type="ECO:0000313" key="1">
    <source>
        <dbReference type="EMBL" id="RHZ55241.1"/>
    </source>
</evidence>
<proteinExistence type="predicted"/>
<name>A0A397GW63_9GLOM</name>
<accession>A0A397GW63</accession>
<comment type="caution">
    <text evidence="1">The sequence shown here is derived from an EMBL/GenBank/DDBJ whole genome shotgun (WGS) entry which is preliminary data.</text>
</comment>
<dbReference type="AlphaFoldDB" id="A0A397GW63"/>
<dbReference type="Proteomes" id="UP000266861">
    <property type="component" value="Unassembled WGS sequence"/>
</dbReference>
<keyword evidence="2" id="KW-1185">Reference proteome</keyword>
<evidence type="ECO:0000313" key="2">
    <source>
        <dbReference type="Proteomes" id="UP000266861"/>
    </source>
</evidence>
<gene>
    <name evidence="1" type="ORF">Glove_417g18</name>
</gene>
<sequence length="98" mass="11448">MSLILKREEERHPHEFTSLILEREGEKHLHESTNLILERKGERVEEKGDEKQIGTLFEELKSCLKPILNNIKPNKGKDSGTWDIGTVKKPRDIQNVQY</sequence>
<reference evidence="1 2" key="1">
    <citation type="submission" date="2018-08" db="EMBL/GenBank/DDBJ databases">
        <title>Genome and evolution of the arbuscular mycorrhizal fungus Diversispora epigaea (formerly Glomus versiforme) and its bacterial endosymbionts.</title>
        <authorList>
            <person name="Sun X."/>
            <person name="Fei Z."/>
            <person name="Harrison M."/>
        </authorList>
    </citation>
    <scope>NUCLEOTIDE SEQUENCE [LARGE SCALE GENOMIC DNA]</scope>
    <source>
        <strain evidence="1 2">IT104</strain>
    </source>
</reference>
<protein>
    <submittedName>
        <fullName evidence="1">Uncharacterized protein</fullName>
    </submittedName>
</protein>